<evidence type="ECO:0000313" key="4">
    <source>
        <dbReference type="Proteomes" id="UP001320170"/>
    </source>
</evidence>
<keyword evidence="3" id="KW-0378">Hydrolase</keyword>
<feature type="coiled-coil region" evidence="1">
    <location>
        <begin position="385"/>
        <end position="415"/>
    </location>
</feature>
<gene>
    <name evidence="3" type="ORF">LXO92_12260</name>
</gene>
<dbReference type="InterPro" id="IPR029058">
    <property type="entry name" value="AB_hydrolase_fold"/>
</dbReference>
<protein>
    <submittedName>
        <fullName evidence="3">Haloalkane dehalogenase</fullName>
        <ecNumber evidence="3">3.8.1.5</ecNumber>
    </submittedName>
</protein>
<organism evidence="3 4">
    <name type="scientific">Legionella resiliens</name>
    <dbReference type="NCBI Taxonomy" id="2905958"/>
    <lineage>
        <taxon>Bacteria</taxon>
        <taxon>Pseudomonadati</taxon>
        <taxon>Pseudomonadota</taxon>
        <taxon>Gammaproteobacteria</taxon>
        <taxon>Legionellales</taxon>
        <taxon>Legionellaceae</taxon>
        <taxon>Legionella</taxon>
    </lineage>
</organism>
<keyword evidence="1" id="KW-0175">Coiled coil</keyword>
<name>A0ABS8X5W9_9GAMM</name>
<proteinExistence type="predicted"/>
<dbReference type="Gene3D" id="3.40.50.1820">
    <property type="entry name" value="alpha/beta hydrolase"/>
    <property type="match status" value="1"/>
</dbReference>
<dbReference type="PANTHER" id="PTHR46438">
    <property type="entry name" value="ALPHA/BETA-HYDROLASES SUPERFAMILY PROTEIN"/>
    <property type="match status" value="1"/>
</dbReference>
<dbReference type="SUPFAM" id="SSF53474">
    <property type="entry name" value="alpha/beta-Hydrolases"/>
    <property type="match status" value="1"/>
</dbReference>
<dbReference type="Proteomes" id="UP001320170">
    <property type="component" value="Unassembled WGS sequence"/>
</dbReference>
<dbReference type="Pfam" id="PF00561">
    <property type="entry name" value="Abhydrolase_1"/>
    <property type="match status" value="1"/>
</dbReference>
<evidence type="ECO:0000313" key="3">
    <source>
        <dbReference type="EMBL" id="MCE3533154.1"/>
    </source>
</evidence>
<comment type="caution">
    <text evidence="3">The sequence shown here is derived from an EMBL/GenBank/DDBJ whole genome shotgun (WGS) entry which is preliminary data.</text>
</comment>
<dbReference type="NCBIfam" id="NF002938">
    <property type="entry name" value="PRK03592.1"/>
    <property type="match status" value="1"/>
</dbReference>
<reference evidence="3 4" key="1">
    <citation type="journal article" date="2024" name="Pathogens">
        <title>Characterization of a Novel Species of Legionella Isolated from a Healthcare Facility: Legionella resiliens sp. nov.</title>
        <authorList>
            <person name="Cristino S."/>
            <person name="Pascale M.R."/>
            <person name="Marino F."/>
            <person name="Derelitto C."/>
            <person name="Salaris S."/>
            <person name="Orsini M."/>
            <person name="Squarzoni S."/>
            <person name="Grottola A."/>
            <person name="Girolamini L."/>
        </authorList>
    </citation>
    <scope>NUCLEOTIDE SEQUENCE [LARGE SCALE GENOMIC DNA]</scope>
    <source>
        <strain evidence="3 4">8cVS16</strain>
    </source>
</reference>
<keyword evidence="4" id="KW-1185">Reference proteome</keyword>
<dbReference type="RefSeq" id="WP_232891062.1">
    <property type="nucleotide sequence ID" value="NZ_JAJSPM010000008.1"/>
</dbReference>
<dbReference type="EC" id="3.8.1.5" evidence="3"/>
<sequence>MMIKNTGNISKGDNDPLKTDYLHSNFVEVNGARIHYIEQGKGKPILFIHGMPSSSYLWRNIIPHLIPYGRCIALDLIGHGQSESPEIEFNVRDHLDYLTKFIEILDLEDILIVGHSWGITLGIAYAKNNEKNVRGLSYLEPMLGSWDSWEEFNPDNPQAQEMFKKFRSKEGWDLIVNQNIFLEKIFVNASVRKLLPEEKENYIKPFKSIARRKAAWKAPQELPIAGSPKEVVELVDDNFIWQKQTQIPQLFFYTKPAAFFTTDQVKELGKIAPSVSLYYLGKGIYNHAEDYPDEIGKGIAEWLINNYSLDKAIPKFSLYTNIHKAIRKEIFLMCILAGSIDFYDKTDSQMFLQQFKRLLSLLRDHSKHEDTFIHPLLEKISLVKFNLLHNEHEELEKKLIDLEKLLNQLLDSNNKTICLEYSNNFYLEFCQFASNYLQHLYFEEIDVMNTLYKNYDQFELLTVLEQFKKSQSLEETKTSLEGIFSAINPHETLFLLSSIQKAVPCDLFSELCELAKKSIAERDWEKIDATLLSTTKATK</sequence>
<dbReference type="GO" id="GO:0018786">
    <property type="term" value="F:haloalkane dehalogenase activity"/>
    <property type="evidence" value="ECO:0007669"/>
    <property type="project" value="UniProtKB-EC"/>
</dbReference>
<dbReference type="EMBL" id="JAJTND010000004">
    <property type="protein sequence ID" value="MCE3533154.1"/>
    <property type="molecule type" value="Genomic_DNA"/>
</dbReference>
<accession>A0ABS8X5W9</accession>
<evidence type="ECO:0000256" key="1">
    <source>
        <dbReference type="SAM" id="Coils"/>
    </source>
</evidence>
<dbReference type="InterPro" id="IPR000073">
    <property type="entry name" value="AB_hydrolase_1"/>
</dbReference>
<feature type="domain" description="AB hydrolase-1" evidence="2">
    <location>
        <begin position="43"/>
        <end position="155"/>
    </location>
</feature>
<dbReference type="Gene3D" id="1.20.120.520">
    <property type="entry name" value="nmb1532 protein domain like"/>
    <property type="match status" value="1"/>
</dbReference>
<evidence type="ECO:0000259" key="2">
    <source>
        <dbReference type="Pfam" id="PF00561"/>
    </source>
</evidence>